<evidence type="ECO:0000256" key="3">
    <source>
        <dbReference type="ARBA" id="ARBA00023015"/>
    </source>
</evidence>
<dbReference type="PANTHER" id="PTHR47540:SF6">
    <property type="entry name" value="ZN(II)2CYS6 TRANSCRIPTION FACTOR (EUROFUNG)"/>
    <property type="match status" value="1"/>
</dbReference>
<protein>
    <submittedName>
        <fullName evidence="9">Fungal-specific transcription factor domain-containing protein</fullName>
    </submittedName>
</protein>
<keyword evidence="6" id="KW-0539">Nucleus</keyword>
<dbReference type="GO" id="GO:0045944">
    <property type="term" value="P:positive regulation of transcription by RNA polymerase II"/>
    <property type="evidence" value="ECO:0007669"/>
    <property type="project" value="TreeGrafter"/>
</dbReference>
<evidence type="ECO:0000256" key="4">
    <source>
        <dbReference type="ARBA" id="ARBA00023125"/>
    </source>
</evidence>
<name>A0A5N6UW78_ASPTM</name>
<dbReference type="Gene3D" id="4.10.240.10">
    <property type="entry name" value="Zn(2)-C6 fungal-type DNA-binding domain"/>
    <property type="match status" value="1"/>
</dbReference>
<dbReference type="GO" id="GO:0043565">
    <property type="term" value="F:sequence-specific DNA binding"/>
    <property type="evidence" value="ECO:0007669"/>
    <property type="project" value="TreeGrafter"/>
</dbReference>
<dbReference type="CDD" id="cd00067">
    <property type="entry name" value="GAL4"/>
    <property type="match status" value="1"/>
</dbReference>
<evidence type="ECO:0000256" key="7">
    <source>
        <dbReference type="SAM" id="MobiDB-lite"/>
    </source>
</evidence>
<accession>A0A5N6UW78</accession>
<sequence length="697" mass="78042">MRAGRQSLATRSEPRHLCPSAVRPQKRSIACYRCHSQKIKCSGEKPCSRCRRAGYAAQCGYANRDRKIRVDESYLEQLIQDSEELHGQRARDTERAHRTADDTRTQPAEAPVTNFYDQAVSETPWFQSQGASVLPIYINEAACTAFATRLCQCLRGTDASTVRIPQCRYTSESALASMLQVDVQWPSLVHATLLVKTALCHINPSFHLALKGETMKSLQDVYQTADFNNPTLKCKYFALFAIGQVYSTPYNSTNASTVSGSTYFAHAMNVIRFVPERPSLIHIECLLLLAYFCQFLNRFHSAYLLVGNALRLSLSLGLNYNVPKTQPLLTVDREHRVRIWWSIYVLDRFWGSKSGFPVQIHDDDVHVDLPSSLVSETYGEQFSASSYQIAAIALAKITGNTTREIYSRRKYTESFLQREQKLLIQLKRWVQSLPEDVRLHADKVNATDTLLLHLQFNYCVILAIRPVLLNLLIGHTTSHPTHSTGDVTPILATLCEACIHAARYSLKLCVDEFTNGSIAIFGYAFPAFIFSSALVLVVSSILPFGSVDDLTSVDTALEMLKILSASDNLPAKDLHEHLQRVRQCLQHHQSNLTSPVIDKGFNDTANILSMPNQLLQPSLQSGTCPPLDQLSLNHAVPVSSVIDFARPSLTTEMALQNPLMQDFMEQSSMDIGLINPPEIQNDSDFAFLWCGDTPDTE</sequence>
<keyword evidence="2" id="KW-0479">Metal-binding</keyword>
<proteinExistence type="predicted"/>
<dbReference type="Proteomes" id="UP000326950">
    <property type="component" value="Unassembled WGS sequence"/>
</dbReference>
<dbReference type="Pfam" id="PF04082">
    <property type="entry name" value="Fungal_trans"/>
    <property type="match status" value="1"/>
</dbReference>
<evidence type="ECO:0000256" key="2">
    <source>
        <dbReference type="ARBA" id="ARBA00022723"/>
    </source>
</evidence>
<dbReference type="SUPFAM" id="SSF57701">
    <property type="entry name" value="Zn2/Cys6 DNA-binding domain"/>
    <property type="match status" value="1"/>
</dbReference>
<dbReference type="Pfam" id="PF00172">
    <property type="entry name" value="Zn_clus"/>
    <property type="match status" value="1"/>
</dbReference>
<organism evidence="9 10">
    <name type="scientific">Aspergillus tamarii</name>
    <dbReference type="NCBI Taxonomy" id="41984"/>
    <lineage>
        <taxon>Eukaryota</taxon>
        <taxon>Fungi</taxon>
        <taxon>Dikarya</taxon>
        <taxon>Ascomycota</taxon>
        <taxon>Pezizomycotina</taxon>
        <taxon>Eurotiomycetes</taxon>
        <taxon>Eurotiomycetidae</taxon>
        <taxon>Eurotiales</taxon>
        <taxon>Aspergillaceae</taxon>
        <taxon>Aspergillus</taxon>
        <taxon>Aspergillus subgen. Circumdati</taxon>
    </lineage>
</organism>
<dbReference type="InterPro" id="IPR051711">
    <property type="entry name" value="Stress_Response_Reg"/>
</dbReference>
<dbReference type="CDD" id="cd12148">
    <property type="entry name" value="fungal_TF_MHR"/>
    <property type="match status" value="1"/>
</dbReference>
<dbReference type="GO" id="GO:0006351">
    <property type="term" value="P:DNA-templated transcription"/>
    <property type="evidence" value="ECO:0007669"/>
    <property type="project" value="InterPro"/>
</dbReference>
<keyword evidence="4" id="KW-0238">DNA-binding</keyword>
<dbReference type="InterPro" id="IPR001138">
    <property type="entry name" value="Zn2Cys6_DnaBD"/>
</dbReference>
<dbReference type="PROSITE" id="PS50048">
    <property type="entry name" value="ZN2_CY6_FUNGAL_2"/>
    <property type="match status" value="1"/>
</dbReference>
<feature type="compositionally biased region" description="Basic and acidic residues" evidence="7">
    <location>
        <begin position="83"/>
        <end position="104"/>
    </location>
</feature>
<dbReference type="GO" id="GO:0008270">
    <property type="term" value="F:zinc ion binding"/>
    <property type="evidence" value="ECO:0007669"/>
    <property type="project" value="InterPro"/>
</dbReference>
<feature type="domain" description="Zn(2)-C6 fungal-type" evidence="8">
    <location>
        <begin position="30"/>
        <end position="61"/>
    </location>
</feature>
<dbReference type="SMART" id="SM00066">
    <property type="entry name" value="GAL4"/>
    <property type="match status" value="1"/>
</dbReference>
<dbReference type="GO" id="GO:0005634">
    <property type="term" value="C:nucleus"/>
    <property type="evidence" value="ECO:0007669"/>
    <property type="project" value="UniProtKB-SubCell"/>
</dbReference>
<dbReference type="GO" id="GO:0000981">
    <property type="term" value="F:DNA-binding transcription factor activity, RNA polymerase II-specific"/>
    <property type="evidence" value="ECO:0007669"/>
    <property type="project" value="InterPro"/>
</dbReference>
<keyword evidence="10" id="KW-1185">Reference proteome</keyword>
<feature type="region of interest" description="Disordered" evidence="7">
    <location>
        <begin position="83"/>
        <end position="106"/>
    </location>
</feature>
<evidence type="ECO:0000313" key="10">
    <source>
        <dbReference type="Proteomes" id="UP000326950"/>
    </source>
</evidence>
<dbReference type="OrthoDB" id="3990906at2759"/>
<evidence type="ECO:0000256" key="5">
    <source>
        <dbReference type="ARBA" id="ARBA00023163"/>
    </source>
</evidence>
<comment type="subcellular location">
    <subcellularLocation>
        <location evidence="1">Nucleus</location>
    </subcellularLocation>
</comment>
<dbReference type="EMBL" id="ML738623">
    <property type="protein sequence ID" value="KAE8162922.1"/>
    <property type="molecule type" value="Genomic_DNA"/>
</dbReference>
<dbReference type="AlphaFoldDB" id="A0A5N6UW78"/>
<dbReference type="InterPro" id="IPR007219">
    <property type="entry name" value="XnlR_reg_dom"/>
</dbReference>
<keyword evidence="3" id="KW-0805">Transcription regulation</keyword>
<dbReference type="SMART" id="SM00906">
    <property type="entry name" value="Fungal_trans"/>
    <property type="match status" value="1"/>
</dbReference>
<gene>
    <name evidence="9" type="ORF">BDV40DRAFT_264267</name>
</gene>
<dbReference type="PROSITE" id="PS00463">
    <property type="entry name" value="ZN2_CY6_FUNGAL_1"/>
    <property type="match status" value="1"/>
</dbReference>
<evidence type="ECO:0000313" key="9">
    <source>
        <dbReference type="EMBL" id="KAE8162922.1"/>
    </source>
</evidence>
<dbReference type="PANTHER" id="PTHR47540">
    <property type="entry name" value="THIAMINE REPRESSIBLE GENES REGULATORY PROTEIN THI5"/>
    <property type="match status" value="1"/>
</dbReference>
<keyword evidence="5" id="KW-0804">Transcription</keyword>
<evidence type="ECO:0000259" key="8">
    <source>
        <dbReference type="PROSITE" id="PS50048"/>
    </source>
</evidence>
<evidence type="ECO:0000256" key="1">
    <source>
        <dbReference type="ARBA" id="ARBA00004123"/>
    </source>
</evidence>
<evidence type="ECO:0000256" key="6">
    <source>
        <dbReference type="ARBA" id="ARBA00023242"/>
    </source>
</evidence>
<reference evidence="9 10" key="1">
    <citation type="submission" date="2019-04" db="EMBL/GenBank/DDBJ databases">
        <title>Friends and foes A comparative genomics study of 23 Aspergillus species from section Flavi.</title>
        <authorList>
            <consortium name="DOE Joint Genome Institute"/>
            <person name="Kjaerbolling I."/>
            <person name="Vesth T."/>
            <person name="Frisvad J.C."/>
            <person name="Nybo J.L."/>
            <person name="Theobald S."/>
            <person name="Kildgaard S."/>
            <person name="Isbrandt T."/>
            <person name="Kuo A."/>
            <person name="Sato A."/>
            <person name="Lyhne E.K."/>
            <person name="Kogle M.E."/>
            <person name="Wiebenga A."/>
            <person name="Kun R.S."/>
            <person name="Lubbers R.J."/>
            <person name="Makela M.R."/>
            <person name="Barry K."/>
            <person name="Chovatia M."/>
            <person name="Clum A."/>
            <person name="Daum C."/>
            <person name="Haridas S."/>
            <person name="He G."/>
            <person name="LaButti K."/>
            <person name="Lipzen A."/>
            <person name="Mondo S."/>
            <person name="Riley R."/>
            <person name="Salamov A."/>
            <person name="Simmons B.A."/>
            <person name="Magnuson J.K."/>
            <person name="Henrissat B."/>
            <person name="Mortensen U.H."/>
            <person name="Larsen T.O."/>
            <person name="Devries R.P."/>
            <person name="Grigoriev I.V."/>
            <person name="Machida M."/>
            <person name="Baker S.E."/>
            <person name="Andersen M.R."/>
        </authorList>
    </citation>
    <scope>NUCLEOTIDE SEQUENCE [LARGE SCALE GENOMIC DNA]</scope>
    <source>
        <strain evidence="9 10">CBS 117626</strain>
    </source>
</reference>
<dbReference type="InterPro" id="IPR036864">
    <property type="entry name" value="Zn2-C6_fun-type_DNA-bd_sf"/>
</dbReference>